<evidence type="ECO:0000313" key="4">
    <source>
        <dbReference type="Proteomes" id="UP000053259"/>
    </source>
</evidence>
<dbReference type="VEuPathDB" id="FungiDB:PV09_03629"/>
<dbReference type="SUPFAM" id="SSF51735">
    <property type="entry name" value="NAD(P)-binding Rossmann-fold domains"/>
    <property type="match status" value="1"/>
</dbReference>
<dbReference type="HOGENOM" id="CLU_026673_3_3_1"/>
<feature type="domain" description="Enoyl reductase (ER)" evidence="2">
    <location>
        <begin position="19"/>
        <end position="337"/>
    </location>
</feature>
<dbReference type="SUPFAM" id="SSF50129">
    <property type="entry name" value="GroES-like"/>
    <property type="match status" value="1"/>
</dbReference>
<dbReference type="AlphaFoldDB" id="A0A0D2AFM1"/>
<dbReference type="PANTHER" id="PTHR11695:SF294">
    <property type="entry name" value="RETICULON-4-INTERACTING PROTEIN 1, MITOCHONDRIAL"/>
    <property type="match status" value="1"/>
</dbReference>
<accession>A0A0D2AFM1</accession>
<proteinExistence type="predicted"/>
<dbReference type="FunCoup" id="A0A0D2AFM1">
    <property type="interactions" value="141"/>
</dbReference>
<dbReference type="GO" id="GO:0016491">
    <property type="term" value="F:oxidoreductase activity"/>
    <property type="evidence" value="ECO:0007669"/>
    <property type="project" value="UniProtKB-KW"/>
</dbReference>
<dbReference type="Pfam" id="PF13602">
    <property type="entry name" value="ADH_zinc_N_2"/>
    <property type="match status" value="1"/>
</dbReference>
<dbReference type="STRING" id="253628.A0A0D2AFM1"/>
<evidence type="ECO:0000313" key="3">
    <source>
        <dbReference type="EMBL" id="KIW05773.1"/>
    </source>
</evidence>
<dbReference type="GO" id="GO:0005739">
    <property type="term" value="C:mitochondrion"/>
    <property type="evidence" value="ECO:0007669"/>
    <property type="project" value="TreeGrafter"/>
</dbReference>
<gene>
    <name evidence="3" type="ORF">PV09_03629</name>
</gene>
<sequence>MAQPTRSMRAWQYTNVAHGLEQALYLNRSAALPTEKRPLGPKEVLVRVHYAALNAVDYKLPELPIAGRLVISKPATPGLDYAGRIVECGSEVQLEIGQAVYGKLEPKQPCGTLADYVIGSYEGTVPIPDGIEMEDAVGAGVCGLVTYQCLARHIKRGDNVLINGGSGGTGTFAIQIAKAMGANVTTTCSRSNLELCRSLGADRVVDYEAENLILTLKKSGEQYDMILDNVGHPPELYWECPHFTKLEAPYVQIGTQVSLPFVYDLAFRLFLPTWLGGGKRKFLFGFTSTNRQDYEELTRLMSAGKVKSVVEQVFDFEDVPAAYARMKTGRARGKIVIRVAENKECC</sequence>
<evidence type="ECO:0000256" key="1">
    <source>
        <dbReference type="ARBA" id="ARBA00023002"/>
    </source>
</evidence>
<dbReference type="InterPro" id="IPR002364">
    <property type="entry name" value="Quin_OxRdtase/zeta-crystal_CS"/>
</dbReference>
<dbReference type="InterPro" id="IPR020843">
    <property type="entry name" value="ER"/>
</dbReference>
<dbReference type="InterPro" id="IPR013154">
    <property type="entry name" value="ADH-like_N"/>
</dbReference>
<organism evidence="3 4">
    <name type="scientific">Verruconis gallopava</name>
    <dbReference type="NCBI Taxonomy" id="253628"/>
    <lineage>
        <taxon>Eukaryota</taxon>
        <taxon>Fungi</taxon>
        <taxon>Dikarya</taxon>
        <taxon>Ascomycota</taxon>
        <taxon>Pezizomycotina</taxon>
        <taxon>Dothideomycetes</taxon>
        <taxon>Pleosporomycetidae</taxon>
        <taxon>Venturiales</taxon>
        <taxon>Sympoventuriaceae</taxon>
        <taxon>Verruconis</taxon>
    </lineage>
</organism>
<dbReference type="InterPro" id="IPR011032">
    <property type="entry name" value="GroES-like_sf"/>
</dbReference>
<dbReference type="InParanoid" id="A0A0D2AFM1"/>
<dbReference type="OrthoDB" id="201656at2759"/>
<dbReference type="InterPro" id="IPR050700">
    <property type="entry name" value="YIM1/Zinc_Alcohol_DH_Fams"/>
</dbReference>
<dbReference type="RefSeq" id="XP_016215642.1">
    <property type="nucleotide sequence ID" value="XM_016356849.1"/>
</dbReference>
<dbReference type="EMBL" id="KN847537">
    <property type="protein sequence ID" value="KIW05773.1"/>
    <property type="molecule type" value="Genomic_DNA"/>
</dbReference>
<dbReference type="CDD" id="cd08267">
    <property type="entry name" value="MDR1"/>
    <property type="match status" value="1"/>
</dbReference>
<evidence type="ECO:0000259" key="2">
    <source>
        <dbReference type="SMART" id="SM00829"/>
    </source>
</evidence>
<dbReference type="InterPro" id="IPR036291">
    <property type="entry name" value="NAD(P)-bd_dom_sf"/>
</dbReference>
<dbReference type="Gene3D" id="3.90.180.10">
    <property type="entry name" value="Medium-chain alcohol dehydrogenases, catalytic domain"/>
    <property type="match status" value="1"/>
</dbReference>
<dbReference type="PANTHER" id="PTHR11695">
    <property type="entry name" value="ALCOHOL DEHYDROGENASE RELATED"/>
    <property type="match status" value="1"/>
</dbReference>
<dbReference type="GeneID" id="27311602"/>
<dbReference type="GO" id="GO:0008270">
    <property type="term" value="F:zinc ion binding"/>
    <property type="evidence" value="ECO:0007669"/>
    <property type="project" value="InterPro"/>
</dbReference>
<reference evidence="3 4" key="1">
    <citation type="submission" date="2015-01" db="EMBL/GenBank/DDBJ databases">
        <title>The Genome Sequence of Ochroconis gallopava CBS43764.</title>
        <authorList>
            <consortium name="The Broad Institute Genomics Platform"/>
            <person name="Cuomo C."/>
            <person name="de Hoog S."/>
            <person name="Gorbushina A."/>
            <person name="Stielow B."/>
            <person name="Teixiera M."/>
            <person name="Abouelleil A."/>
            <person name="Chapman S.B."/>
            <person name="Priest M."/>
            <person name="Young S.K."/>
            <person name="Wortman J."/>
            <person name="Nusbaum C."/>
            <person name="Birren B."/>
        </authorList>
    </citation>
    <scope>NUCLEOTIDE SEQUENCE [LARGE SCALE GENOMIC DNA]</scope>
    <source>
        <strain evidence="3 4">CBS 43764</strain>
    </source>
</reference>
<dbReference type="Pfam" id="PF08240">
    <property type="entry name" value="ADH_N"/>
    <property type="match status" value="1"/>
</dbReference>
<dbReference type="Proteomes" id="UP000053259">
    <property type="component" value="Unassembled WGS sequence"/>
</dbReference>
<protein>
    <recommendedName>
        <fullName evidence="2">Enoyl reductase (ER) domain-containing protein</fullName>
    </recommendedName>
</protein>
<dbReference type="SMART" id="SM00829">
    <property type="entry name" value="PKS_ER"/>
    <property type="match status" value="1"/>
</dbReference>
<dbReference type="Gene3D" id="3.40.50.720">
    <property type="entry name" value="NAD(P)-binding Rossmann-like Domain"/>
    <property type="match status" value="1"/>
</dbReference>
<name>A0A0D2AFM1_9PEZI</name>
<dbReference type="PROSITE" id="PS01162">
    <property type="entry name" value="QOR_ZETA_CRYSTAL"/>
    <property type="match status" value="1"/>
</dbReference>
<keyword evidence="1" id="KW-0560">Oxidoreductase</keyword>
<keyword evidence="4" id="KW-1185">Reference proteome</keyword>